<dbReference type="HAMAP" id="MF_00127">
    <property type="entry name" value="His_tRNA_synth"/>
    <property type="match status" value="1"/>
</dbReference>
<dbReference type="GO" id="GO:0005524">
    <property type="term" value="F:ATP binding"/>
    <property type="evidence" value="ECO:0007669"/>
    <property type="project" value="UniProtKB-UniRule"/>
</dbReference>
<keyword evidence="5 9" id="KW-0067">ATP-binding</keyword>
<feature type="binding site" evidence="10">
    <location>
        <position position="126"/>
    </location>
    <ligand>
        <name>L-histidine</name>
        <dbReference type="ChEBI" id="CHEBI:57595"/>
    </ligand>
</feature>
<evidence type="ECO:0000256" key="6">
    <source>
        <dbReference type="ARBA" id="ARBA00022917"/>
    </source>
</evidence>
<dbReference type="Gene3D" id="3.40.50.800">
    <property type="entry name" value="Anticodon-binding domain"/>
    <property type="match status" value="1"/>
</dbReference>
<comment type="catalytic activity">
    <reaction evidence="8 9">
        <text>tRNA(His) + L-histidine + ATP = L-histidyl-tRNA(His) + AMP + diphosphate + H(+)</text>
        <dbReference type="Rhea" id="RHEA:17313"/>
        <dbReference type="Rhea" id="RHEA-COMP:9665"/>
        <dbReference type="Rhea" id="RHEA-COMP:9689"/>
        <dbReference type="ChEBI" id="CHEBI:15378"/>
        <dbReference type="ChEBI" id="CHEBI:30616"/>
        <dbReference type="ChEBI" id="CHEBI:33019"/>
        <dbReference type="ChEBI" id="CHEBI:57595"/>
        <dbReference type="ChEBI" id="CHEBI:78442"/>
        <dbReference type="ChEBI" id="CHEBI:78527"/>
        <dbReference type="ChEBI" id="CHEBI:456215"/>
        <dbReference type="EC" id="6.1.1.21"/>
    </reaction>
</comment>
<dbReference type="NCBIfam" id="TIGR00442">
    <property type="entry name" value="hisS"/>
    <property type="match status" value="1"/>
</dbReference>
<dbReference type="GO" id="GO:0005737">
    <property type="term" value="C:cytoplasm"/>
    <property type="evidence" value="ECO:0007669"/>
    <property type="project" value="UniProtKB-SubCell"/>
</dbReference>
<dbReference type="SUPFAM" id="SSF52954">
    <property type="entry name" value="Class II aaRS ABD-related"/>
    <property type="match status" value="1"/>
</dbReference>
<feature type="binding site" evidence="10">
    <location>
        <position position="257"/>
    </location>
    <ligand>
        <name>L-histidine</name>
        <dbReference type="ChEBI" id="CHEBI:57595"/>
    </ligand>
</feature>
<dbReference type="PROSITE" id="PS50862">
    <property type="entry name" value="AA_TRNA_LIGASE_II"/>
    <property type="match status" value="1"/>
</dbReference>
<keyword evidence="6 9" id="KW-0648">Protein biosynthesis</keyword>
<evidence type="ECO:0000256" key="3">
    <source>
        <dbReference type="ARBA" id="ARBA00022598"/>
    </source>
</evidence>
<evidence type="ECO:0000256" key="5">
    <source>
        <dbReference type="ARBA" id="ARBA00022840"/>
    </source>
</evidence>
<keyword evidence="3 9" id="KW-0436">Ligase</keyword>
<evidence type="ECO:0000256" key="1">
    <source>
        <dbReference type="ARBA" id="ARBA00008226"/>
    </source>
</evidence>
<dbReference type="InterPro" id="IPR006195">
    <property type="entry name" value="aa-tRNA-synth_II"/>
</dbReference>
<dbReference type="Pfam" id="PF03129">
    <property type="entry name" value="HGTP_anticodon"/>
    <property type="match status" value="1"/>
</dbReference>
<feature type="binding site" evidence="10">
    <location>
        <begin position="81"/>
        <end position="83"/>
    </location>
    <ligand>
        <name>L-histidine</name>
        <dbReference type="ChEBI" id="CHEBI:57595"/>
    </ligand>
</feature>
<keyword evidence="4 9" id="KW-0547">Nucleotide-binding</keyword>
<feature type="binding site" evidence="10">
    <location>
        <position position="130"/>
    </location>
    <ligand>
        <name>L-histidine</name>
        <dbReference type="ChEBI" id="CHEBI:57595"/>
    </ligand>
</feature>
<dbReference type="InterPro" id="IPR004154">
    <property type="entry name" value="Anticodon-bd"/>
</dbReference>
<keyword evidence="2 9" id="KW-0963">Cytoplasm</keyword>
<dbReference type="InterPro" id="IPR015807">
    <property type="entry name" value="His-tRNA-ligase"/>
</dbReference>
<accession>A0A2N3G811</accession>
<evidence type="ECO:0000256" key="4">
    <source>
        <dbReference type="ARBA" id="ARBA00022741"/>
    </source>
</evidence>
<dbReference type="InterPro" id="IPR036621">
    <property type="entry name" value="Anticodon-bd_dom_sf"/>
</dbReference>
<dbReference type="AlphaFoldDB" id="A0A2N3G811"/>
<dbReference type="PANTHER" id="PTHR43707">
    <property type="entry name" value="HISTIDYL-TRNA SYNTHETASE"/>
    <property type="match status" value="1"/>
</dbReference>
<comment type="similarity">
    <text evidence="1 9">Belongs to the class-II aminoacyl-tRNA synthetase family.</text>
</comment>
<evidence type="ECO:0000259" key="11">
    <source>
        <dbReference type="PROSITE" id="PS50862"/>
    </source>
</evidence>
<dbReference type="InterPro" id="IPR033656">
    <property type="entry name" value="HisRS_anticodon"/>
</dbReference>
<evidence type="ECO:0000256" key="9">
    <source>
        <dbReference type="HAMAP-Rule" id="MF_00127"/>
    </source>
</evidence>
<dbReference type="InterPro" id="IPR041715">
    <property type="entry name" value="HisRS-like_core"/>
</dbReference>
<feature type="domain" description="Aminoacyl-transfer RNA synthetases class-II family profile" evidence="11">
    <location>
        <begin position="23"/>
        <end position="335"/>
    </location>
</feature>
<protein>
    <recommendedName>
        <fullName evidence="9">Histidine--tRNA ligase</fullName>
        <ecNumber evidence="9">6.1.1.21</ecNumber>
    </recommendedName>
    <alternativeName>
        <fullName evidence="9">Histidyl-tRNA synthetase</fullName>
        <shortName evidence="9">HisRS</shortName>
    </alternativeName>
</protein>
<proteinExistence type="inferred from homology"/>
<sequence length="435" mass="48553">MKYRAPKGTFDLVYPDSEKANWLVRSACEVMALYGYERIITPIIESADLFRRGIGDDSDIVTKEMYSFEDQGGESLTLRPEGTAPVARAFIERGLASRGLPQKLYYAGPMFRRERPQAGRFRQFFQVGAEAIGSVDPFIDAEIIAISDHLFKRLGLSGYTLFLNNVGCGECRPKYMSRLSEFLGAVIPALCGECQRRASLNPLRVLDCKNGSCRRAVADAPTMGSYLCGRCRENFDAVMMSLDRLSITFEIDERMVRGLDYYTGTAFEFQFEGLGAQNTVSAGGRYDYLIEQLGGPPTPGVGYSLGVERLVMALDAQGLDPCERLRLDLFIAGAPGVDRDRLLDILARAREEGISADTDVMGRGLKAQMKQADRMRARLVLIIGPDELERGEVTVRDLDASEQWQIPVEMVIEKVIDFLKRIMGSNQNMRFVTDK</sequence>
<gene>
    <name evidence="9" type="primary">hisS</name>
    <name evidence="12" type="ORF">CVT63_00850</name>
</gene>
<evidence type="ECO:0000256" key="2">
    <source>
        <dbReference type="ARBA" id="ARBA00022490"/>
    </source>
</evidence>
<dbReference type="Proteomes" id="UP000233654">
    <property type="component" value="Unassembled WGS sequence"/>
</dbReference>
<comment type="subcellular location">
    <subcellularLocation>
        <location evidence="9">Cytoplasm</location>
    </subcellularLocation>
</comment>
<dbReference type="InterPro" id="IPR045864">
    <property type="entry name" value="aa-tRNA-synth_II/BPL/LPL"/>
</dbReference>
<dbReference type="Pfam" id="PF13393">
    <property type="entry name" value="tRNA-synt_His"/>
    <property type="match status" value="2"/>
</dbReference>
<evidence type="ECO:0000313" key="12">
    <source>
        <dbReference type="EMBL" id="PKQ28849.1"/>
    </source>
</evidence>
<comment type="subunit">
    <text evidence="9">Homodimer.</text>
</comment>
<dbReference type="Gene3D" id="3.30.930.10">
    <property type="entry name" value="Bira Bifunctional Protein, Domain 2"/>
    <property type="match status" value="1"/>
</dbReference>
<dbReference type="EC" id="6.1.1.21" evidence="9"/>
<dbReference type="GO" id="GO:0004821">
    <property type="term" value="F:histidine-tRNA ligase activity"/>
    <property type="evidence" value="ECO:0007669"/>
    <property type="project" value="UniProtKB-UniRule"/>
</dbReference>
<comment type="caution">
    <text evidence="12">The sequence shown here is derived from an EMBL/GenBank/DDBJ whole genome shotgun (WGS) entry which is preliminary data.</text>
</comment>
<dbReference type="CDD" id="cd00859">
    <property type="entry name" value="HisRS_anticodon"/>
    <property type="match status" value="1"/>
</dbReference>
<evidence type="ECO:0000313" key="13">
    <source>
        <dbReference type="Proteomes" id="UP000233654"/>
    </source>
</evidence>
<dbReference type="SUPFAM" id="SSF55681">
    <property type="entry name" value="Class II aaRS and biotin synthetases"/>
    <property type="match status" value="1"/>
</dbReference>
<name>A0A2N3G811_9ACTN</name>
<dbReference type="GO" id="GO:0006427">
    <property type="term" value="P:histidyl-tRNA aminoacylation"/>
    <property type="evidence" value="ECO:0007669"/>
    <property type="project" value="UniProtKB-UniRule"/>
</dbReference>
<reference evidence="12 13" key="1">
    <citation type="journal article" date="2017" name="ISME J.">
        <title>Potential for microbial H2 and metal transformations associated with novel bacteria and archaea in deep terrestrial subsurface sediments.</title>
        <authorList>
            <person name="Hernsdorf A.W."/>
            <person name="Amano Y."/>
            <person name="Miyakawa K."/>
            <person name="Ise K."/>
            <person name="Suzuki Y."/>
            <person name="Anantharaman K."/>
            <person name="Probst A."/>
            <person name="Burstein D."/>
            <person name="Thomas B.C."/>
            <person name="Banfield J.F."/>
        </authorList>
    </citation>
    <scope>NUCLEOTIDE SEQUENCE [LARGE SCALE GENOMIC DNA]</scope>
    <source>
        <strain evidence="12">HGW-Actinobacteria-3</strain>
    </source>
</reference>
<evidence type="ECO:0000256" key="10">
    <source>
        <dbReference type="PIRSR" id="PIRSR001549-1"/>
    </source>
</evidence>
<keyword evidence="7 9" id="KW-0030">Aminoacyl-tRNA synthetase</keyword>
<dbReference type="EMBL" id="PHEX01000004">
    <property type="protein sequence ID" value="PKQ28849.1"/>
    <property type="molecule type" value="Genomic_DNA"/>
</dbReference>
<feature type="binding site" evidence="10">
    <location>
        <position position="112"/>
    </location>
    <ligand>
        <name>L-histidine</name>
        <dbReference type="ChEBI" id="CHEBI:57595"/>
    </ligand>
</feature>
<evidence type="ECO:0000256" key="7">
    <source>
        <dbReference type="ARBA" id="ARBA00023146"/>
    </source>
</evidence>
<feature type="binding site" evidence="10">
    <location>
        <begin position="261"/>
        <end position="262"/>
    </location>
    <ligand>
        <name>L-histidine</name>
        <dbReference type="ChEBI" id="CHEBI:57595"/>
    </ligand>
</feature>
<dbReference type="CDD" id="cd00773">
    <property type="entry name" value="HisRS-like_core"/>
    <property type="match status" value="1"/>
</dbReference>
<organism evidence="12 13">
    <name type="scientific">Candidatus Anoxymicrobium japonicum</name>
    <dbReference type="NCBI Taxonomy" id="2013648"/>
    <lineage>
        <taxon>Bacteria</taxon>
        <taxon>Bacillati</taxon>
        <taxon>Actinomycetota</taxon>
        <taxon>Candidatus Geothermincolia</taxon>
        <taxon>Candidatus Geothermincolales</taxon>
        <taxon>Candidatus Anoxymicrobiaceae</taxon>
        <taxon>Candidatus Anoxymicrobium</taxon>
    </lineage>
</organism>
<evidence type="ECO:0000256" key="8">
    <source>
        <dbReference type="ARBA" id="ARBA00047639"/>
    </source>
</evidence>
<dbReference type="InterPro" id="IPR004516">
    <property type="entry name" value="HisRS/HisZ"/>
</dbReference>
<dbReference type="PIRSF" id="PIRSF001549">
    <property type="entry name" value="His-tRNA_synth"/>
    <property type="match status" value="1"/>
</dbReference>
<dbReference type="PANTHER" id="PTHR43707:SF1">
    <property type="entry name" value="HISTIDINE--TRNA LIGASE, MITOCHONDRIAL-RELATED"/>
    <property type="match status" value="1"/>
</dbReference>